<accession>A0A813G8Z3</accession>
<proteinExistence type="predicted"/>
<protein>
    <submittedName>
        <fullName evidence="2">Uncharacterized protein</fullName>
    </submittedName>
</protein>
<comment type="caution">
    <text evidence="2">The sequence shown here is derived from an EMBL/GenBank/DDBJ whole genome shotgun (WGS) entry which is preliminary data.</text>
</comment>
<gene>
    <name evidence="2" type="ORF">PGLA1383_LOCUS40763</name>
</gene>
<feature type="region of interest" description="Disordered" evidence="1">
    <location>
        <begin position="139"/>
        <end position="164"/>
    </location>
</feature>
<evidence type="ECO:0000256" key="1">
    <source>
        <dbReference type="SAM" id="MobiDB-lite"/>
    </source>
</evidence>
<dbReference type="EMBL" id="CAJNNV010028184">
    <property type="protein sequence ID" value="CAE8623499.1"/>
    <property type="molecule type" value="Genomic_DNA"/>
</dbReference>
<name>A0A813G8Z3_POLGL</name>
<sequence>MPHRRLWQQMVRAREDLKDERTRQPATSVWMHFTGLPEDHSRIDCNANVDCWSECSTTDTTAQKWPVSTARPAPMLSQAEMALVEKMMDALQIGSSQHKVVKGPPEMQRSIPLRAAISKQTLEISALIESCKPKSLPWTAHGPVTDDSPTKITTRTTRTRRLYR</sequence>
<dbReference type="Proteomes" id="UP000654075">
    <property type="component" value="Unassembled WGS sequence"/>
</dbReference>
<evidence type="ECO:0000313" key="2">
    <source>
        <dbReference type="EMBL" id="CAE8623499.1"/>
    </source>
</evidence>
<evidence type="ECO:0000313" key="3">
    <source>
        <dbReference type="Proteomes" id="UP000654075"/>
    </source>
</evidence>
<keyword evidence="3" id="KW-1185">Reference proteome</keyword>
<organism evidence="2 3">
    <name type="scientific">Polarella glacialis</name>
    <name type="common">Dinoflagellate</name>
    <dbReference type="NCBI Taxonomy" id="89957"/>
    <lineage>
        <taxon>Eukaryota</taxon>
        <taxon>Sar</taxon>
        <taxon>Alveolata</taxon>
        <taxon>Dinophyceae</taxon>
        <taxon>Suessiales</taxon>
        <taxon>Suessiaceae</taxon>
        <taxon>Polarella</taxon>
    </lineage>
</organism>
<reference evidence="2" key="1">
    <citation type="submission" date="2021-02" db="EMBL/GenBank/DDBJ databases">
        <authorList>
            <person name="Dougan E. K."/>
            <person name="Rhodes N."/>
            <person name="Thang M."/>
            <person name="Chan C."/>
        </authorList>
    </citation>
    <scope>NUCLEOTIDE SEQUENCE</scope>
</reference>
<dbReference type="AlphaFoldDB" id="A0A813G8Z3"/>